<evidence type="ECO:0000313" key="2">
    <source>
        <dbReference type="Proteomes" id="UP001055072"/>
    </source>
</evidence>
<evidence type="ECO:0000313" key="1">
    <source>
        <dbReference type="EMBL" id="KAI0094947.1"/>
    </source>
</evidence>
<gene>
    <name evidence="1" type="ORF">BDY19DRAFT_902007</name>
</gene>
<reference evidence="1" key="1">
    <citation type="journal article" date="2021" name="Environ. Microbiol.">
        <title>Gene family expansions and transcriptome signatures uncover fungal adaptations to wood decay.</title>
        <authorList>
            <person name="Hage H."/>
            <person name="Miyauchi S."/>
            <person name="Viragh M."/>
            <person name="Drula E."/>
            <person name="Min B."/>
            <person name="Chaduli D."/>
            <person name="Navarro D."/>
            <person name="Favel A."/>
            <person name="Norest M."/>
            <person name="Lesage-Meessen L."/>
            <person name="Balint B."/>
            <person name="Merenyi Z."/>
            <person name="de Eugenio L."/>
            <person name="Morin E."/>
            <person name="Martinez A.T."/>
            <person name="Baldrian P."/>
            <person name="Stursova M."/>
            <person name="Martinez M.J."/>
            <person name="Novotny C."/>
            <person name="Magnuson J.K."/>
            <person name="Spatafora J.W."/>
            <person name="Maurice S."/>
            <person name="Pangilinan J."/>
            <person name="Andreopoulos W."/>
            <person name="LaButti K."/>
            <person name="Hundley H."/>
            <person name="Na H."/>
            <person name="Kuo A."/>
            <person name="Barry K."/>
            <person name="Lipzen A."/>
            <person name="Henrissat B."/>
            <person name="Riley R."/>
            <person name="Ahrendt S."/>
            <person name="Nagy L.G."/>
            <person name="Grigoriev I.V."/>
            <person name="Martin F."/>
            <person name="Rosso M.N."/>
        </authorList>
    </citation>
    <scope>NUCLEOTIDE SEQUENCE</scope>
    <source>
        <strain evidence="1">CBS 384.51</strain>
    </source>
</reference>
<dbReference type="EMBL" id="MU274900">
    <property type="protein sequence ID" value="KAI0094947.1"/>
    <property type="molecule type" value="Genomic_DNA"/>
</dbReference>
<comment type="caution">
    <text evidence="1">The sequence shown here is derived from an EMBL/GenBank/DDBJ whole genome shotgun (WGS) entry which is preliminary data.</text>
</comment>
<organism evidence="1 2">
    <name type="scientific">Irpex rosettiformis</name>
    <dbReference type="NCBI Taxonomy" id="378272"/>
    <lineage>
        <taxon>Eukaryota</taxon>
        <taxon>Fungi</taxon>
        <taxon>Dikarya</taxon>
        <taxon>Basidiomycota</taxon>
        <taxon>Agaricomycotina</taxon>
        <taxon>Agaricomycetes</taxon>
        <taxon>Polyporales</taxon>
        <taxon>Irpicaceae</taxon>
        <taxon>Irpex</taxon>
    </lineage>
</organism>
<keyword evidence="2" id="KW-1185">Reference proteome</keyword>
<protein>
    <submittedName>
        <fullName evidence="1">Uncharacterized protein</fullName>
    </submittedName>
</protein>
<proteinExistence type="predicted"/>
<dbReference type="Proteomes" id="UP001055072">
    <property type="component" value="Unassembled WGS sequence"/>
</dbReference>
<accession>A0ACB8UKM4</accession>
<sequence>MFARLAAIAQVFLLAAVVVSATYVPEKRQISADLNDVTSDLGSAFGDLTSVAGSFLSEATSAAGSAFTGFTSNADSVFSHATSLAGSLASDATSVAASVATLVRSADGHAETVISQAVGEAFTLASSGAAGVRTTVAGVVYTALVASGSGSTAANGPTVTTPNSSGTSSAAVGSLPPMTPVITSLATVLSGIFLGAWVVL</sequence>
<name>A0ACB8UKM4_9APHY</name>